<organism evidence="1 2">
    <name type="scientific">Streptomyces liliiviolaceus</name>
    <dbReference type="NCBI Taxonomy" id="2823109"/>
    <lineage>
        <taxon>Bacteria</taxon>
        <taxon>Bacillati</taxon>
        <taxon>Actinomycetota</taxon>
        <taxon>Actinomycetes</taxon>
        <taxon>Kitasatosporales</taxon>
        <taxon>Streptomycetaceae</taxon>
        <taxon>Streptomyces</taxon>
    </lineage>
</organism>
<protein>
    <submittedName>
        <fullName evidence="1">Uncharacterized protein</fullName>
    </submittedName>
</protein>
<dbReference type="RefSeq" id="WP_210889807.1">
    <property type="nucleotide sequence ID" value="NZ_JAGPYQ010000001.1"/>
</dbReference>
<gene>
    <name evidence="1" type="ORF">J8N05_35085</name>
</gene>
<evidence type="ECO:0000313" key="1">
    <source>
        <dbReference type="EMBL" id="MBQ0853393.1"/>
    </source>
</evidence>
<dbReference type="Proteomes" id="UP000677413">
    <property type="component" value="Unassembled WGS sequence"/>
</dbReference>
<dbReference type="InterPro" id="IPR027417">
    <property type="entry name" value="P-loop_NTPase"/>
</dbReference>
<sequence length="286" mass="31761">MTTSEQGLLIYAPGYHQFMVSWPQAVARVNASSPDNLDLQSQRFSFRRGAPIVITGNSGAGKTEIWSQITRRPAGPGMSVSTDDGYIIRRNKKAHSVTTIPGQVSKDRDYAMNLMFGESTLLEGVVFVACNGYDHIWSNSDVVASALDPFDLQTLRARNKRHELASFDEVCKAITKKRMLAPAEYQPKWLLVLANKVDLYWGEVDDARRYYQIGPDSEFGLRAQELLGDLGAISLQYHTLPIAAKAKSYEFHSSRGSFNAASQLTNSQCNSSLRCLIDTLGGLWNE</sequence>
<evidence type="ECO:0000313" key="2">
    <source>
        <dbReference type="Proteomes" id="UP000677413"/>
    </source>
</evidence>
<comment type="caution">
    <text evidence="1">The sequence shown here is derived from an EMBL/GenBank/DDBJ whole genome shotgun (WGS) entry which is preliminary data.</text>
</comment>
<accession>A0A941BCQ6</accession>
<proteinExistence type="predicted"/>
<keyword evidence="2" id="KW-1185">Reference proteome</keyword>
<dbReference type="EMBL" id="JAGPYQ010000001">
    <property type="protein sequence ID" value="MBQ0853393.1"/>
    <property type="molecule type" value="Genomic_DNA"/>
</dbReference>
<dbReference type="AlphaFoldDB" id="A0A941BCQ6"/>
<name>A0A941BCQ6_9ACTN</name>
<dbReference type="SUPFAM" id="SSF52540">
    <property type="entry name" value="P-loop containing nucleoside triphosphate hydrolases"/>
    <property type="match status" value="1"/>
</dbReference>
<reference evidence="1 2" key="1">
    <citation type="submission" date="2021-04" db="EMBL/GenBank/DDBJ databases">
        <authorList>
            <person name="Tang X."/>
            <person name="Zhou X."/>
            <person name="Chen X."/>
            <person name="Cernava T."/>
            <person name="Zhang C."/>
        </authorList>
    </citation>
    <scope>NUCLEOTIDE SEQUENCE [LARGE SCALE GENOMIC DNA]</scope>
    <source>
        <strain evidence="1 2">BH-SS-21</strain>
    </source>
</reference>